<evidence type="ECO:0000259" key="11">
    <source>
        <dbReference type="Pfam" id="PF00905"/>
    </source>
</evidence>
<evidence type="ECO:0000256" key="4">
    <source>
        <dbReference type="ARBA" id="ARBA00022679"/>
    </source>
</evidence>
<dbReference type="Pfam" id="PF00905">
    <property type="entry name" value="Transpeptidase"/>
    <property type="match status" value="1"/>
</dbReference>
<keyword evidence="1 13" id="KW-0121">Carboxypeptidase</keyword>
<sequence>MPQSQQEPMVRSNSNEPTTTLTQAVTGVGGLLAVCLLAGVLLAAFFLPVVTAMSAAAKDGANLFNSLPSELDVAPLNEASRIEAADGSLLATFYSENRVMVPLDKIDEDLQHAVVAVEDRRFYQHNGFDPQGTFRALASNLAGNSLQGGSTLTQQYVKNALLMDAFQRGDDEAIQAATESSLIRKLREAKIAISLEKKWSKDEILNGYLNVAQFGPSQYGVETAAQHYFSKSAADLTPGEAALLAGITNSPNGNDPVKHPKNATKRRNQVLYDMYQLGYVSKDDYEAAKNQPIEDMLKVTDARAGCSTAGGSGFFCDYVTRSLLNDPAFGKTKEDRRKLLYGGGLTIKTTLDPARQKIAEDIVNRKVPADSESGFGHAIVSVEPGTGNIRVMAQNRTYNPYKDAKPGETSLNYTAPKYLGGGNGFPVGSTFKAFVLTTFLSNGGSIWDSVGRGSGTFNDFPAKCLRHGKWREPAGWRLKDSGRDIHGSMSVLDATKFSINTAYANIALRTDLCSIAETTRALGAIPGKWDDSIPANKEKPVNDILGADLSPATQVIGEINIPAVSMAAAYAAFAAEGNYCKPQAIEAVIDRNGKELPFTKSQCSQVIKPEVANAVAWTLMQGLSDPKGTGKGKIIPGHDAGGKSGTSGKQYHTWYVGFTKNLSTAVWFGNPTANKRPTGVKVDGQPLVGNVWGRTVSLPTWHEFMIKAHEGLPSIPFPPKPQGVQRAPQTQDSRGSSEGGDEGAPAPAPAQTPEQAPAPDQGGAPQEDTQEEAETDVGAAASTPAREEAPAGYRYVYPGDPDYDDYVEYEEYYPGD</sequence>
<dbReference type="Gene3D" id="3.40.710.10">
    <property type="entry name" value="DD-peptidase/beta-lactamase superfamily"/>
    <property type="match status" value="1"/>
</dbReference>
<dbReference type="InterPro" id="IPR012338">
    <property type="entry name" value="Beta-lactam/transpept-like"/>
</dbReference>
<dbReference type="Proteomes" id="UP000815698">
    <property type="component" value="Chromosome"/>
</dbReference>
<dbReference type="InterPro" id="IPR023346">
    <property type="entry name" value="Lysozyme-like_dom_sf"/>
</dbReference>
<feature type="domain" description="Penicillin-binding protein transpeptidase" evidence="11">
    <location>
        <begin position="378"/>
        <end position="666"/>
    </location>
</feature>
<dbReference type="SUPFAM" id="SSF53955">
    <property type="entry name" value="Lysozyme-like"/>
    <property type="match status" value="1"/>
</dbReference>
<feature type="domain" description="Glycosyl transferase family 51" evidence="12">
    <location>
        <begin position="87"/>
        <end position="274"/>
    </location>
</feature>
<dbReference type="EMBL" id="CP023482">
    <property type="protein sequence ID" value="ATH95925.1"/>
    <property type="molecule type" value="Genomic_DNA"/>
</dbReference>
<evidence type="ECO:0000256" key="3">
    <source>
        <dbReference type="ARBA" id="ARBA00022676"/>
    </source>
</evidence>
<keyword evidence="2" id="KW-0645">Protease</keyword>
<dbReference type="InterPro" id="IPR001460">
    <property type="entry name" value="PCN-bd_Tpept"/>
</dbReference>
<evidence type="ECO:0000313" key="13">
    <source>
        <dbReference type="EMBL" id="ATH95925.1"/>
    </source>
</evidence>
<comment type="catalytic activity">
    <reaction evidence="8">
        <text>[GlcNAc-(1-&gt;4)-Mur2Ac(oyl-L-Ala-gamma-D-Glu-L-Lys-D-Ala-D-Ala)](n)-di-trans,octa-cis-undecaprenyl diphosphate + beta-D-GlcNAc-(1-&gt;4)-Mur2Ac(oyl-L-Ala-gamma-D-Glu-L-Lys-D-Ala-D-Ala)-di-trans,octa-cis-undecaprenyl diphosphate = [GlcNAc-(1-&gt;4)-Mur2Ac(oyl-L-Ala-gamma-D-Glu-L-Lys-D-Ala-D-Ala)](n+1)-di-trans,octa-cis-undecaprenyl diphosphate + di-trans,octa-cis-undecaprenyl diphosphate + H(+)</text>
        <dbReference type="Rhea" id="RHEA:23708"/>
        <dbReference type="Rhea" id="RHEA-COMP:9602"/>
        <dbReference type="Rhea" id="RHEA-COMP:9603"/>
        <dbReference type="ChEBI" id="CHEBI:15378"/>
        <dbReference type="ChEBI" id="CHEBI:58405"/>
        <dbReference type="ChEBI" id="CHEBI:60033"/>
        <dbReference type="ChEBI" id="CHEBI:78435"/>
        <dbReference type="EC" id="2.4.99.28"/>
    </reaction>
</comment>
<dbReference type="Pfam" id="PF00912">
    <property type="entry name" value="Transgly"/>
    <property type="match status" value="1"/>
</dbReference>
<dbReference type="InterPro" id="IPR036950">
    <property type="entry name" value="PBP_transglycosylase"/>
</dbReference>
<evidence type="ECO:0000259" key="12">
    <source>
        <dbReference type="Pfam" id="PF00912"/>
    </source>
</evidence>
<keyword evidence="10" id="KW-0472">Membrane</keyword>
<evidence type="ECO:0000313" key="14">
    <source>
        <dbReference type="Proteomes" id="UP000815698"/>
    </source>
</evidence>
<comment type="catalytic activity">
    <reaction evidence="7">
        <text>Preferential cleavage: (Ac)2-L-Lys-D-Ala-|-D-Ala. Also transpeptidation of peptidyl-alanyl moieties that are N-acyl substituents of D-alanine.</text>
        <dbReference type="EC" id="3.4.16.4"/>
    </reaction>
</comment>
<keyword evidence="5" id="KW-0378">Hydrolase</keyword>
<organism evidence="13 14">
    <name type="scientific">Dermabacter jinjuensis</name>
    <dbReference type="NCBI Taxonomy" id="1667168"/>
    <lineage>
        <taxon>Bacteria</taxon>
        <taxon>Bacillati</taxon>
        <taxon>Actinomycetota</taxon>
        <taxon>Actinomycetes</taxon>
        <taxon>Micrococcales</taxon>
        <taxon>Dermabacteraceae</taxon>
        <taxon>Dermabacter</taxon>
    </lineage>
</organism>
<protein>
    <submittedName>
        <fullName evidence="13">Carboxypeptidase</fullName>
    </submittedName>
</protein>
<dbReference type="GO" id="GO:0004180">
    <property type="term" value="F:carboxypeptidase activity"/>
    <property type="evidence" value="ECO:0007669"/>
    <property type="project" value="UniProtKB-KW"/>
</dbReference>
<keyword evidence="14" id="KW-1185">Reference proteome</keyword>
<evidence type="ECO:0000256" key="8">
    <source>
        <dbReference type="ARBA" id="ARBA00049902"/>
    </source>
</evidence>
<dbReference type="InterPro" id="IPR050396">
    <property type="entry name" value="Glycosyltr_51/Transpeptidase"/>
</dbReference>
<gene>
    <name evidence="13" type="ORF">COP05_01570</name>
</gene>
<evidence type="ECO:0000256" key="7">
    <source>
        <dbReference type="ARBA" id="ARBA00034000"/>
    </source>
</evidence>
<evidence type="ECO:0000256" key="1">
    <source>
        <dbReference type="ARBA" id="ARBA00022645"/>
    </source>
</evidence>
<dbReference type="SUPFAM" id="SSF56601">
    <property type="entry name" value="beta-lactamase/transpeptidase-like"/>
    <property type="match status" value="1"/>
</dbReference>
<evidence type="ECO:0000256" key="5">
    <source>
        <dbReference type="ARBA" id="ARBA00022801"/>
    </source>
</evidence>
<evidence type="ECO:0000256" key="2">
    <source>
        <dbReference type="ARBA" id="ARBA00022670"/>
    </source>
</evidence>
<dbReference type="InterPro" id="IPR001264">
    <property type="entry name" value="Glyco_trans_51"/>
</dbReference>
<reference evidence="13 14" key="1">
    <citation type="journal article" date="2016" name="Int. J. Syst. Evol. Microbiol.">
        <title>Dermabacter jinjuensis sp. nov., a novel species of the genus Dermabacter isolated from a clinical specimen.</title>
        <authorList>
            <person name="Park Y.K."/>
            <person name="Lee K.M."/>
            <person name="Lee W.K."/>
            <person name="Cho M.J."/>
            <person name="Lee H.S."/>
            <person name="Cho Y.G."/>
            <person name="Lee Y.C."/>
            <person name="Lee W.K."/>
            <person name="Seong W.K."/>
            <person name="Hwang K.J."/>
        </authorList>
    </citation>
    <scope>NUCLEOTIDE SEQUENCE [LARGE SCALE GENOMIC DNA]</scope>
    <source>
        <strain evidence="13 14">32T</strain>
    </source>
</reference>
<keyword evidence="10" id="KW-0812">Transmembrane</keyword>
<evidence type="ECO:0000256" key="10">
    <source>
        <dbReference type="SAM" id="Phobius"/>
    </source>
</evidence>
<dbReference type="PANTHER" id="PTHR32282:SF33">
    <property type="entry name" value="PEPTIDOGLYCAN GLYCOSYLTRANSFERASE"/>
    <property type="match status" value="1"/>
</dbReference>
<name>A0ABM6PKI4_9MICO</name>
<keyword evidence="4" id="KW-0808">Transferase</keyword>
<dbReference type="PANTHER" id="PTHR32282">
    <property type="entry name" value="BINDING PROTEIN TRANSPEPTIDASE, PUTATIVE-RELATED"/>
    <property type="match status" value="1"/>
</dbReference>
<feature type="compositionally biased region" description="Low complexity" evidence="9">
    <location>
        <begin position="743"/>
        <end position="759"/>
    </location>
</feature>
<evidence type="ECO:0000256" key="9">
    <source>
        <dbReference type="SAM" id="MobiDB-lite"/>
    </source>
</evidence>
<keyword evidence="10" id="KW-1133">Transmembrane helix</keyword>
<keyword evidence="3" id="KW-0328">Glycosyltransferase</keyword>
<evidence type="ECO:0000256" key="6">
    <source>
        <dbReference type="ARBA" id="ARBA00023268"/>
    </source>
</evidence>
<dbReference type="Gene3D" id="1.10.3810.10">
    <property type="entry name" value="Biosynthetic peptidoglycan transglycosylase-like"/>
    <property type="match status" value="1"/>
</dbReference>
<keyword evidence="6" id="KW-0511">Multifunctional enzyme</keyword>
<proteinExistence type="predicted"/>
<dbReference type="RefSeq" id="WP_096882466.1">
    <property type="nucleotide sequence ID" value="NZ_CP023482.1"/>
</dbReference>
<feature type="region of interest" description="Disordered" evidence="9">
    <location>
        <begin position="712"/>
        <end position="806"/>
    </location>
</feature>
<feature type="transmembrane region" description="Helical" evidence="10">
    <location>
        <begin position="21"/>
        <end position="47"/>
    </location>
</feature>
<accession>A0ABM6PKI4</accession>